<dbReference type="STRING" id="71784.A0A1Y2AXQ9"/>
<evidence type="ECO:0008006" key="4">
    <source>
        <dbReference type="Google" id="ProtNLM"/>
    </source>
</evidence>
<accession>A0A1Y2AXQ9</accession>
<comment type="caution">
    <text evidence="2">The sequence shown here is derived from an EMBL/GenBank/DDBJ whole genome shotgun (WGS) entry which is preliminary data.</text>
</comment>
<dbReference type="InParanoid" id="A0A1Y2AXQ9"/>
<feature type="region of interest" description="Disordered" evidence="1">
    <location>
        <begin position="1"/>
        <end position="95"/>
    </location>
</feature>
<feature type="compositionally biased region" description="Acidic residues" evidence="1">
    <location>
        <begin position="85"/>
        <end position="95"/>
    </location>
</feature>
<sequence>MSPFDSESELSDLPEDFTNAEDFYNIDSGQEGEALDSSSEESEYALPNQTSKEGKNKKSNTKRKAGESKSQNGKGKKKAKRSIDVDDDDEEEDDIGAEVNKKDKARKKKVIVAQEARWTDIPVWGDRQDSPLLELPLEILDKCFGLSTGLELRDYLAMAGVCRWFRTQLDYKFFEAALVHRGDKYAREEVTSALSRYGRTPFTNTVQDWRKDKEHIALVPTHYIPPGERSTWTEAQYIVYCEEKARWRAAEKDKRRAKLQEAEKSAQDLVKNRGVHIDINHRNRRVQAEILGRLDGEPPITKNEWGLPIKDLDPVKTEASAASESSSDLGSQIARESITPAFESCEDESRKKLGRISSVSRADNWTVPETDEESDFEEIPKFDNKGKPVPHDYWPCYSRNEAAKVVNGKYINKTEAMNTFFVKDVELITLRHYLVSNPMSRRQPQQAFLKAAVQALAYRSHGGPIGHELHVTRINDRSTSLAQAREARIEKAKADGTYVPKPNKRCKALPFDYYFDYDNFTGFCKYCRSYH</sequence>
<name>A0A1Y2AXQ9_9TREE</name>
<dbReference type="Gene3D" id="3.90.530.10">
    <property type="entry name" value="XPA C-terminal domain"/>
    <property type="match status" value="1"/>
</dbReference>
<organism evidence="2 3">
    <name type="scientific">Naematelia encephala</name>
    <dbReference type="NCBI Taxonomy" id="71784"/>
    <lineage>
        <taxon>Eukaryota</taxon>
        <taxon>Fungi</taxon>
        <taxon>Dikarya</taxon>
        <taxon>Basidiomycota</taxon>
        <taxon>Agaricomycotina</taxon>
        <taxon>Tremellomycetes</taxon>
        <taxon>Tremellales</taxon>
        <taxon>Naemateliaceae</taxon>
        <taxon>Naematelia</taxon>
    </lineage>
</organism>
<proteinExistence type="predicted"/>
<protein>
    <recommendedName>
        <fullName evidence="4">F-box domain-containing protein</fullName>
    </recommendedName>
</protein>
<gene>
    <name evidence="2" type="ORF">BCR39DRAFT_560080</name>
</gene>
<dbReference type="OrthoDB" id="68328at2759"/>
<reference evidence="2 3" key="1">
    <citation type="submission" date="2016-07" db="EMBL/GenBank/DDBJ databases">
        <title>Pervasive Adenine N6-methylation of Active Genes in Fungi.</title>
        <authorList>
            <consortium name="DOE Joint Genome Institute"/>
            <person name="Mondo S.J."/>
            <person name="Dannebaum R.O."/>
            <person name="Kuo R.C."/>
            <person name="Labutti K."/>
            <person name="Haridas S."/>
            <person name="Kuo A."/>
            <person name="Salamov A."/>
            <person name="Ahrendt S.R."/>
            <person name="Lipzen A."/>
            <person name="Sullivan W."/>
            <person name="Andreopoulos W.B."/>
            <person name="Clum A."/>
            <person name="Lindquist E."/>
            <person name="Daum C."/>
            <person name="Ramamoorthy G.K."/>
            <person name="Gryganskyi A."/>
            <person name="Culley D."/>
            <person name="Magnuson J.K."/>
            <person name="James T.Y."/>
            <person name="O'Malley M.A."/>
            <person name="Stajich J.E."/>
            <person name="Spatafora J.W."/>
            <person name="Visel A."/>
            <person name="Grigoriev I.V."/>
        </authorList>
    </citation>
    <scope>NUCLEOTIDE SEQUENCE [LARGE SCALE GENOMIC DNA]</scope>
    <source>
        <strain evidence="2 3">68-887.2</strain>
    </source>
</reference>
<dbReference type="InterPro" id="IPR037129">
    <property type="entry name" value="XPA_sf"/>
</dbReference>
<dbReference type="CDD" id="cd21075">
    <property type="entry name" value="DBD_XPA-like"/>
    <property type="match status" value="1"/>
</dbReference>
<dbReference type="Proteomes" id="UP000193986">
    <property type="component" value="Unassembled WGS sequence"/>
</dbReference>
<keyword evidence="3" id="KW-1185">Reference proteome</keyword>
<evidence type="ECO:0000313" key="3">
    <source>
        <dbReference type="Proteomes" id="UP000193986"/>
    </source>
</evidence>
<evidence type="ECO:0000256" key="1">
    <source>
        <dbReference type="SAM" id="MobiDB-lite"/>
    </source>
</evidence>
<dbReference type="EMBL" id="MCFC01000039">
    <property type="protein sequence ID" value="ORY27351.1"/>
    <property type="molecule type" value="Genomic_DNA"/>
</dbReference>
<feature type="compositionally biased region" description="Acidic residues" evidence="1">
    <location>
        <begin position="1"/>
        <end position="19"/>
    </location>
</feature>
<evidence type="ECO:0000313" key="2">
    <source>
        <dbReference type="EMBL" id="ORY27351.1"/>
    </source>
</evidence>
<dbReference type="AlphaFoldDB" id="A0A1Y2AXQ9"/>